<dbReference type="AlphaFoldDB" id="A0A1Y5SA35"/>
<dbReference type="InterPro" id="IPR036282">
    <property type="entry name" value="Glutathione-S-Trfase_C_sf"/>
</dbReference>
<dbReference type="Proteomes" id="UP000193870">
    <property type="component" value="Unassembled WGS sequence"/>
</dbReference>
<dbReference type="PANTHER" id="PTHR44051:SF21">
    <property type="entry name" value="GLUTATHIONE S-TRANSFERASE FAMILY PROTEIN"/>
    <property type="match status" value="1"/>
</dbReference>
<dbReference type="STRING" id="315423.SAMN04488020_103247"/>
<dbReference type="PROSITE" id="PS50404">
    <property type="entry name" value="GST_NTER"/>
    <property type="match status" value="1"/>
</dbReference>
<dbReference type="Gene3D" id="1.20.1050.10">
    <property type="match status" value="1"/>
</dbReference>
<dbReference type="Pfam" id="PF13417">
    <property type="entry name" value="GST_N_3"/>
    <property type="match status" value="1"/>
</dbReference>
<dbReference type="EMBL" id="FWFV01000003">
    <property type="protein sequence ID" value="SLN35977.1"/>
    <property type="molecule type" value="Genomic_DNA"/>
</dbReference>
<keyword evidence="3" id="KW-0560">Oxidoreductase</keyword>
<evidence type="ECO:0000256" key="1">
    <source>
        <dbReference type="SAM" id="MobiDB-lite"/>
    </source>
</evidence>
<dbReference type="InterPro" id="IPR004045">
    <property type="entry name" value="Glutathione_S-Trfase_N"/>
</dbReference>
<keyword evidence="4" id="KW-1185">Reference proteome</keyword>
<evidence type="ECO:0000313" key="4">
    <source>
        <dbReference type="Proteomes" id="UP000193870"/>
    </source>
</evidence>
<dbReference type="Gene3D" id="3.40.30.10">
    <property type="entry name" value="Glutaredoxin"/>
    <property type="match status" value="1"/>
</dbReference>
<dbReference type="EC" id="1.8.4.-" evidence="3"/>
<dbReference type="CDD" id="cd03207">
    <property type="entry name" value="GST_C_8"/>
    <property type="match status" value="1"/>
</dbReference>
<accession>A0A1Y5SA35</accession>
<dbReference type="PANTHER" id="PTHR44051">
    <property type="entry name" value="GLUTATHIONE S-TRANSFERASE-RELATED"/>
    <property type="match status" value="1"/>
</dbReference>
<gene>
    <name evidence="3" type="primary">yfcG_3</name>
    <name evidence="3" type="ORF">PAM7066_01528</name>
</gene>
<dbReference type="GO" id="GO:0016491">
    <property type="term" value="F:oxidoreductase activity"/>
    <property type="evidence" value="ECO:0007669"/>
    <property type="project" value="UniProtKB-KW"/>
</dbReference>
<evidence type="ECO:0000259" key="2">
    <source>
        <dbReference type="PROSITE" id="PS50404"/>
    </source>
</evidence>
<sequence length="215" mass="23229">MPVLYHSPQSRSDTIAVLVRMLNADVEIREVTIPREDGSGGPDPENPHPEKKVPYLVDGDEAVRERGAIIVYLTDAYPQAKLGPLPGEPGRGAYLSWLFYYQGIMEPLIILHWTGLNHPALTASLRDFDTMVDRLAEALEAGPYLLGDRFSAADMLCSSPFHWFPDLTPDVPAIRDWVTRCAERMAASSSSAAKAAAAEAPAGARSAEAAAAVDG</sequence>
<dbReference type="Pfam" id="PF13410">
    <property type="entry name" value="GST_C_2"/>
    <property type="match status" value="1"/>
</dbReference>
<proteinExistence type="predicted"/>
<dbReference type="OrthoDB" id="5740960at2"/>
<organism evidence="3 4">
    <name type="scientific">Palleronia marisminoris</name>
    <dbReference type="NCBI Taxonomy" id="315423"/>
    <lineage>
        <taxon>Bacteria</taxon>
        <taxon>Pseudomonadati</taxon>
        <taxon>Pseudomonadota</taxon>
        <taxon>Alphaproteobacteria</taxon>
        <taxon>Rhodobacterales</taxon>
        <taxon>Roseobacteraceae</taxon>
        <taxon>Palleronia</taxon>
    </lineage>
</organism>
<feature type="domain" description="GST N-terminal" evidence="2">
    <location>
        <begin position="1"/>
        <end position="81"/>
    </location>
</feature>
<dbReference type="SUPFAM" id="SSF47616">
    <property type="entry name" value="GST C-terminal domain-like"/>
    <property type="match status" value="1"/>
</dbReference>
<protein>
    <submittedName>
        <fullName evidence="3">Disulfide-bond oxidoreductase YfcG</fullName>
        <ecNumber evidence="3">1.8.4.-</ecNumber>
    </submittedName>
</protein>
<feature type="region of interest" description="Disordered" evidence="1">
    <location>
        <begin position="31"/>
        <end position="52"/>
    </location>
</feature>
<reference evidence="3 4" key="1">
    <citation type="submission" date="2017-03" db="EMBL/GenBank/DDBJ databases">
        <authorList>
            <person name="Afonso C.L."/>
            <person name="Miller P.J."/>
            <person name="Scott M.A."/>
            <person name="Spackman E."/>
            <person name="Goraichik I."/>
            <person name="Dimitrov K.M."/>
            <person name="Suarez D.L."/>
            <person name="Swayne D.E."/>
        </authorList>
    </citation>
    <scope>NUCLEOTIDE SEQUENCE [LARGE SCALE GENOMIC DNA]</scope>
    <source>
        <strain evidence="3 4">CECT 7066</strain>
    </source>
</reference>
<dbReference type="RefSeq" id="WP_085853526.1">
    <property type="nucleotide sequence ID" value="NZ_FOPF01000003.1"/>
</dbReference>
<dbReference type="SUPFAM" id="SSF52833">
    <property type="entry name" value="Thioredoxin-like"/>
    <property type="match status" value="1"/>
</dbReference>
<name>A0A1Y5SA35_9RHOB</name>
<dbReference type="InterPro" id="IPR036249">
    <property type="entry name" value="Thioredoxin-like_sf"/>
</dbReference>
<evidence type="ECO:0000313" key="3">
    <source>
        <dbReference type="EMBL" id="SLN35977.1"/>
    </source>
</evidence>